<dbReference type="GO" id="GO:0004497">
    <property type="term" value="F:monooxygenase activity"/>
    <property type="evidence" value="ECO:0007669"/>
    <property type="project" value="UniProtKB-KW"/>
</dbReference>
<dbReference type="InterPro" id="IPR050121">
    <property type="entry name" value="Cytochrome_P450_monoxygenase"/>
</dbReference>
<evidence type="ECO:0000313" key="11">
    <source>
        <dbReference type="Proteomes" id="UP001265746"/>
    </source>
</evidence>
<dbReference type="AlphaFoldDB" id="A0AAD9SBX0"/>
<dbReference type="GO" id="GO:0005506">
    <property type="term" value="F:iron ion binding"/>
    <property type="evidence" value="ECO:0007669"/>
    <property type="project" value="InterPro"/>
</dbReference>
<keyword evidence="4 8" id="KW-0479">Metal-binding</keyword>
<dbReference type="InterPro" id="IPR017972">
    <property type="entry name" value="Cyt_P450_CS"/>
</dbReference>
<dbReference type="GO" id="GO:0020037">
    <property type="term" value="F:heme binding"/>
    <property type="evidence" value="ECO:0007669"/>
    <property type="project" value="InterPro"/>
</dbReference>
<keyword evidence="3 8" id="KW-0349">Heme</keyword>
<dbReference type="GO" id="GO:0016705">
    <property type="term" value="F:oxidoreductase activity, acting on paired donors, with incorporation or reduction of molecular oxygen"/>
    <property type="evidence" value="ECO:0007669"/>
    <property type="project" value="InterPro"/>
</dbReference>
<accession>A0AAD9SBX0</accession>
<dbReference type="Gene3D" id="1.10.630.10">
    <property type="entry name" value="Cytochrome P450"/>
    <property type="match status" value="1"/>
</dbReference>
<evidence type="ECO:0000256" key="6">
    <source>
        <dbReference type="ARBA" id="ARBA00023004"/>
    </source>
</evidence>
<reference evidence="10" key="1">
    <citation type="submission" date="2023-06" db="EMBL/GenBank/DDBJ databases">
        <authorList>
            <person name="Noh H."/>
        </authorList>
    </citation>
    <scope>NUCLEOTIDE SEQUENCE</scope>
    <source>
        <strain evidence="10">DUCC20226</strain>
    </source>
</reference>
<dbReference type="InterPro" id="IPR036396">
    <property type="entry name" value="Cyt_P450_sf"/>
</dbReference>
<name>A0AAD9SBX0_PHOAM</name>
<evidence type="ECO:0000256" key="7">
    <source>
        <dbReference type="ARBA" id="ARBA00023033"/>
    </source>
</evidence>
<dbReference type="InterPro" id="IPR002401">
    <property type="entry name" value="Cyt_P450_E_grp-I"/>
</dbReference>
<dbReference type="SUPFAM" id="SSF48264">
    <property type="entry name" value="Cytochrome P450"/>
    <property type="match status" value="1"/>
</dbReference>
<dbReference type="CDD" id="cd11058">
    <property type="entry name" value="CYP60B-like"/>
    <property type="match status" value="1"/>
</dbReference>
<gene>
    <name evidence="10" type="ORF">N8I77_007549</name>
</gene>
<comment type="similarity">
    <text evidence="2 9">Belongs to the cytochrome P450 family.</text>
</comment>
<keyword evidence="5 9" id="KW-0560">Oxidoreductase</keyword>
<dbReference type="EMBL" id="JAUJFL010000004">
    <property type="protein sequence ID" value="KAK2604636.1"/>
    <property type="molecule type" value="Genomic_DNA"/>
</dbReference>
<keyword evidence="7 9" id="KW-0503">Monooxygenase</keyword>
<protein>
    <submittedName>
        <fullName evidence="10">Uncharacterized protein</fullName>
    </submittedName>
</protein>
<keyword evidence="6 8" id="KW-0408">Iron</keyword>
<organism evidence="10 11">
    <name type="scientific">Phomopsis amygdali</name>
    <name type="common">Fusicoccum amygdali</name>
    <dbReference type="NCBI Taxonomy" id="1214568"/>
    <lineage>
        <taxon>Eukaryota</taxon>
        <taxon>Fungi</taxon>
        <taxon>Dikarya</taxon>
        <taxon>Ascomycota</taxon>
        <taxon>Pezizomycotina</taxon>
        <taxon>Sordariomycetes</taxon>
        <taxon>Sordariomycetidae</taxon>
        <taxon>Diaporthales</taxon>
        <taxon>Diaporthaceae</taxon>
        <taxon>Diaporthe</taxon>
    </lineage>
</organism>
<evidence type="ECO:0000256" key="2">
    <source>
        <dbReference type="ARBA" id="ARBA00010617"/>
    </source>
</evidence>
<dbReference type="Proteomes" id="UP001265746">
    <property type="component" value="Unassembled WGS sequence"/>
</dbReference>
<evidence type="ECO:0000256" key="1">
    <source>
        <dbReference type="ARBA" id="ARBA00001971"/>
    </source>
</evidence>
<evidence type="ECO:0000313" key="10">
    <source>
        <dbReference type="EMBL" id="KAK2604636.1"/>
    </source>
</evidence>
<dbReference type="PRINTS" id="PR00463">
    <property type="entry name" value="EP450I"/>
</dbReference>
<evidence type="ECO:0000256" key="5">
    <source>
        <dbReference type="ARBA" id="ARBA00023002"/>
    </source>
</evidence>
<proteinExistence type="inferred from homology"/>
<sequence length="496" mass="56244">MAAYEVSTHKLNLLQVVGYTASRVIYNLFFHPLRRYPGPKLWAATSIPAGLNILTGKPHKNLLEIHKKYGNIVRIAPDELSLTHPDSWKEIQGHVKQGQPENGKDPKIYDTNRDASIVSAPRDRHGPMRRTLAAAFSARAMTAQQPLINGFIDLFMHRLREKGESGAKSLNMTKWYEWATFDIIGNLALGESFECLQRSGSHPYVDNILNSLKVLPLNQALHYFPIPAALRDPLFLLSAPKEVLNGEALITNYSKAALKKRMSLGSERPDFVDAMLQKGGEYKMTEREMIDNIRLLTSAGAETTGTTLVTATYFLCSHPEVMKKLNTEVRLAFTSEDEIDINSVQNLVFLPAVISETMRLHPAAPAAFQRMTPPGGSVVFGEHMREGTTLGIWQWVAYHDPANFLYPDSFIPDRWLNDRRFDNDKKDVFQPFSYGPRKCIGMNLAFVELRLILARVIFNFDMELAPESRGWADDQELFSFWNKPALNVYFRPRKTE</sequence>
<evidence type="ECO:0000256" key="9">
    <source>
        <dbReference type="RuleBase" id="RU000461"/>
    </source>
</evidence>
<evidence type="ECO:0000256" key="8">
    <source>
        <dbReference type="PIRSR" id="PIRSR602401-1"/>
    </source>
</evidence>
<keyword evidence="11" id="KW-1185">Reference proteome</keyword>
<evidence type="ECO:0000256" key="3">
    <source>
        <dbReference type="ARBA" id="ARBA00022617"/>
    </source>
</evidence>
<dbReference type="PANTHER" id="PTHR24305:SF230">
    <property type="entry name" value="P450, PUTATIVE (EUROFUNG)-RELATED"/>
    <property type="match status" value="1"/>
</dbReference>
<evidence type="ECO:0000256" key="4">
    <source>
        <dbReference type="ARBA" id="ARBA00022723"/>
    </source>
</evidence>
<feature type="binding site" description="axial binding residue" evidence="8">
    <location>
        <position position="439"/>
    </location>
    <ligand>
        <name>heme</name>
        <dbReference type="ChEBI" id="CHEBI:30413"/>
    </ligand>
    <ligandPart>
        <name>Fe</name>
        <dbReference type="ChEBI" id="CHEBI:18248"/>
    </ligandPart>
</feature>
<dbReference type="PANTHER" id="PTHR24305">
    <property type="entry name" value="CYTOCHROME P450"/>
    <property type="match status" value="1"/>
</dbReference>
<dbReference type="PROSITE" id="PS00086">
    <property type="entry name" value="CYTOCHROME_P450"/>
    <property type="match status" value="1"/>
</dbReference>
<comment type="cofactor">
    <cofactor evidence="1 8">
        <name>heme</name>
        <dbReference type="ChEBI" id="CHEBI:30413"/>
    </cofactor>
</comment>
<dbReference type="PRINTS" id="PR00385">
    <property type="entry name" value="P450"/>
</dbReference>
<dbReference type="Pfam" id="PF00067">
    <property type="entry name" value="p450"/>
    <property type="match status" value="1"/>
</dbReference>
<dbReference type="InterPro" id="IPR001128">
    <property type="entry name" value="Cyt_P450"/>
</dbReference>
<comment type="caution">
    <text evidence="10">The sequence shown here is derived from an EMBL/GenBank/DDBJ whole genome shotgun (WGS) entry which is preliminary data.</text>
</comment>